<comment type="caution">
    <text evidence="1">The sequence shown here is derived from an EMBL/GenBank/DDBJ whole genome shotgun (WGS) entry which is preliminary data.</text>
</comment>
<organism evidence="1 2">
    <name type="scientific">Aspergillus melleus</name>
    <dbReference type="NCBI Taxonomy" id="138277"/>
    <lineage>
        <taxon>Eukaryota</taxon>
        <taxon>Fungi</taxon>
        <taxon>Dikarya</taxon>
        <taxon>Ascomycota</taxon>
        <taxon>Pezizomycotina</taxon>
        <taxon>Eurotiomycetes</taxon>
        <taxon>Eurotiomycetidae</taxon>
        <taxon>Eurotiales</taxon>
        <taxon>Aspergillaceae</taxon>
        <taxon>Aspergillus</taxon>
        <taxon>Aspergillus subgen. Circumdati</taxon>
    </lineage>
</organism>
<protein>
    <submittedName>
        <fullName evidence="1">Uncharacterized protein</fullName>
    </submittedName>
</protein>
<gene>
    <name evidence="1" type="ORF">N8T08_008419</name>
</gene>
<evidence type="ECO:0000313" key="2">
    <source>
        <dbReference type="Proteomes" id="UP001177260"/>
    </source>
</evidence>
<sequence length="325" mass="35631">MRAILQPELTSTRLELVDRPVPIANPEADEHLIRVHCTAPCAGELLWPSIVSVPDKEPVPCDDMAGTVVTAPPNSPFRPGDEVYARSSYFRPGCARDYTVIVTDELAHRPQNLSWVESAATPLSAETAWQALFEQSGIGGIDSEAWKNKRILITAASGGVGTWLLQLGRLVGAQVIGTCGPKNVELVKAFGAAEVLNYRADSLKEWGQNEANKVDLVVDCVGGKSLEDAWWCVRDSGVLISIYQAPDKSRPTDVTVKDVKGIFFIMKPRRSDLEEITKLVEAGKCRPLVDSVWPLEQFQEAFDRLGSGHARGKVMLDLMLNVPRD</sequence>
<proteinExistence type="predicted"/>
<keyword evidence="2" id="KW-1185">Reference proteome</keyword>
<evidence type="ECO:0000313" key="1">
    <source>
        <dbReference type="EMBL" id="KAK1141906.1"/>
    </source>
</evidence>
<reference evidence="1 2" key="1">
    <citation type="journal article" date="2023" name="ACS Omega">
        <title>Identification of the Neoaspergillic Acid Biosynthesis Gene Cluster by Establishing an In Vitro CRISPR-Ribonucleoprotein Genetic System in Aspergillus melleus.</title>
        <authorList>
            <person name="Yuan B."/>
            <person name="Grau M.F."/>
            <person name="Murata R.M."/>
            <person name="Torok T."/>
            <person name="Venkateswaran K."/>
            <person name="Stajich J.E."/>
            <person name="Wang C.C.C."/>
        </authorList>
    </citation>
    <scope>NUCLEOTIDE SEQUENCE [LARGE SCALE GENOMIC DNA]</scope>
    <source>
        <strain evidence="1 2">IMV 1140</strain>
    </source>
</reference>
<accession>A0ACC3AW62</accession>
<name>A0ACC3AW62_9EURO</name>
<dbReference type="Proteomes" id="UP001177260">
    <property type="component" value="Unassembled WGS sequence"/>
</dbReference>
<dbReference type="EMBL" id="JAOPJF010000058">
    <property type="protein sequence ID" value="KAK1141906.1"/>
    <property type="molecule type" value="Genomic_DNA"/>
</dbReference>